<dbReference type="Proteomes" id="UP001605036">
    <property type="component" value="Unassembled WGS sequence"/>
</dbReference>
<gene>
    <name evidence="1" type="ORF">R1flu_017719</name>
</gene>
<proteinExistence type="predicted"/>
<dbReference type="AlphaFoldDB" id="A0ABD1ZDS4"/>
<reference evidence="1 2" key="1">
    <citation type="submission" date="2024-09" db="EMBL/GenBank/DDBJ databases">
        <title>Chromosome-scale assembly of Riccia fluitans.</title>
        <authorList>
            <person name="Paukszto L."/>
            <person name="Sawicki J."/>
            <person name="Karawczyk K."/>
            <person name="Piernik-Szablinska J."/>
            <person name="Szczecinska M."/>
            <person name="Mazdziarz M."/>
        </authorList>
    </citation>
    <scope>NUCLEOTIDE SEQUENCE [LARGE SCALE GENOMIC DNA]</scope>
    <source>
        <strain evidence="1">Rf_01</strain>
        <tissue evidence="1">Aerial parts of the thallus</tissue>
    </source>
</reference>
<accession>A0ABD1ZDS4</accession>
<evidence type="ECO:0000313" key="1">
    <source>
        <dbReference type="EMBL" id="KAL2649591.1"/>
    </source>
</evidence>
<name>A0ABD1ZDS4_9MARC</name>
<keyword evidence="2" id="KW-1185">Reference proteome</keyword>
<comment type="caution">
    <text evidence="1">The sequence shown here is derived from an EMBL/GenBank/DDBJ whole genome shotgun (WGS) entry which is preliminary data.</text>
</comment>
<evidence type="ECO:0000313" key="2">
    <source>
        <dbReference type="Proteomes" id="UP001605036"/>
    </source>
</evidence>
<sequence length="110" mass="12501">MRTCSWAPINFFPHFKLRCSEPGQPPEWADLHILHRGIAAKGEKERRSRETSVAYCDKVLATDVGGRGLKIVEVGAQIDTALSNGFEKGRKRRREHDENIHDHPCVEHVC</sequence>
<protein>
    <submittedName>
        <fullName evidence="1">Uncharacterized protein</fullName>
    </submittedName>
</protein>
<dbReference type="EMBL" id="JBHFFA010000001">
    <property type="protein sequence ID" value="KAL2649591.1"/>
    <property type="molecule type" value="Genomic_DNA"/>
</dbReference>
<organism evidence="1 2">
    <name type="scientific">Riccia fluitans</name>
    <dbReference type="NCBI Taxonomy" id="41844"/>
    <lineage>
        <taxon>Eukaryota</taxon>
        <taxon>Viridiplantae</taxon>
        <taxon>Streptophyta</taxon>
        <taxon>Embryophyta</taxon>
        <taxon>Marchantiophyta</taxon>
        <taxon>Marchantiopsida</taxon>
        <taxon>Marchantiidae</taxon>
        <taxon>Marchantiales</taxon>
        <taxon>Ricciaceae</taxon>
        <taxon>Riccia</taxon>
    </lineage>
</organism>